<evidence type="ECO:0000256" key="14">
    <source>
        <dbReference type="ARBA" id="ARBA00023125"/>
    </source>
</evidence>
<dbReference type="SUPFAM" id="SSF56672">
    <property type="entry name" value="DNA/RNA polymerases"/>
    <property type="match status" value="1"/>
</dbReference>
<dbReference type="Gene3D" id="1.10.340.70">
    <property type="match status" value="1"/>
</dbReference>
<keyword evidence="14" id="KW-0238">DNA-binding</keyword>
<dbReference type="GO" id="GO:0003887">
    <property type="term" value="F:DNA-directed DNA polymerase activity"/>
    <property type="evidence" value="ECO:0007669"/>
    <property type="project" value="UniProtKB-KW"/>
</dbReference>
<keyword evidence="5" id="KW-0479">Metal-binding</keyword>
<dbReference type="InterPro" id="IPR005162">
    <property type="entry name" value="Retrotrans_gag_dom"/>
</dbReference>
<dbReference type="InterPro" id="IPR041588">
    <property type="entry name" value="Integrase_H2C2"/>
</dbReference>
<dbReference type="CDD" id="cd00303">
    <property type="entry name" value="retropepsin_like"/>
    <property type="match status" value="1"/>
</dbReference>
<dbReference type="GO" id="GO:0015074">
    <property type="term" value="P:DNA integration"/>
    <property type="evidence" value="ECO:0007669"/>
    <property type="project" value="UniProtKB-KW"/>
</dbReference>
<evidence type="ECO:0000256" key="6">
    <source>
        <dbReference type="ARBA" id="ARBA00022750"/>
    </source>
</evidence>
<dbReference type="SUPFAM" id="SSF50630">
    <property type="entry name" value="Acid proteases"/>
    <property type="match status" value="1"/>
</dbReference>
<dbReference type="InterPro" id="IPR021109">
    <property type="entry name" value="Peptidase_aspartic_dom_sf"/>
</dbReference>
<feature type="compositionally biased region" description="Low complexity" evidence="17">
    <location>
        <begin position="457"/>
        <end position="485"/>
    </location>
</feature>
<dbReference type="InterPro" id="IPR000477">
    <property type="entry name" value="RT_dom"/>
</dbReference>
<feature type="compositionally biased region" description="Basic and acidic residues" evidence="17">
    <location>
        <begin position="293"/>
        <end position="302"/>
    </location>
</feature>
<feature type="region of interest" description="Disordered" evidence="17">
    <location>
        <begin position="283"/>
        <end position="308"/>
    </location>
</feature>
<sequence length="1427" mass="162803">MDQAPHPFEGNGLLSADTHPEEEEEEDPVEVVYYLDSDDDGDAREEAPSPRLPTPTPPSPRAPTPPPSPAAPAASPAPPPPPPTAPEWPFRVAVPSDEGGQREVDAWVDLTHPHHGADLEFPGLLRDCLYDLGYTTHEVVYRVRRRARPDHTTLRSAGVRVRSPTPTMGDTPSLRRHYGIAEHETMEMAMEDVCSARLLGVSEELHHWNSEVFHLQAQLDRVAGPPPQMVNTRRNAAGGNANQGNQGGGNPLPNPPPLIPEQFYNLQMQMMATLTNAVHVVQQAQAQPPPPPPRDRRGDFLKGHPPTFSHAAEPLQADDWLCAVERQVQDREAFTWAQFRENFRNHHVPAGLMKMKKKEFLSLKQGSMSVTEYRDKFLRVSRVCLAEVARGRGEARILLEGLNDELQYQLMNHTFPSFHQLVDRALFTERKRQDIEERKRKFNSSSSGSNTLPCFPQGQGSQQQGYQQQRSQGQQVGQGQHYQTQPNRPAYQAQRPVQSNPTPTNQAQKTPANQPGQQGQRQNPPQQQQGRPNKQAKAPWQGRVNRVTAETASEAPNIVLGTFLVKNHPASVLFDTGATHSFISKAYAEKHNIDISPMKRPMVISSPGGKINTNLICSRGVEISATSPSGYLHQMEVKPTDGIRVVREFPDVFLDELPVMSFGLTNAPAYFINLMNKVFMEYLDKFVVMFIDDILIYSKTEEEHEEHLRLVLQKQREHKLYAKLSKCEFWLDQVPFLGHIVSKAGIMVDPSKISSVMDWRVPEVVKEVRGFLGLAGYYRRFIESFSRIAKPITSLLEKGVPFIWTKERQAAFDELKKRLTTAPVLTLPDLTKSFTVYCDASKEGLGCVLMQEGKVIAYASRQLRKHEVNYPTHDLELAAVVHALKIWRHYLFGNRWKANVVADALSRKSYVNMAVAFQMPLELCAEFEGLNLGFVHHTTVATFEAEPTLEQEIRNHQKTDEKIQEIREQIKVGKAPHFREDEQGTICYKNRICVPDVDRIKKLILSEAHDTAYSIHPGSTKMYHDLKERFWWYGMKRAVAEYVAVCDTCQRVKAEHQRPAGLLQSLKIPEWKWEETSMDFIVGLPRTQKGYNSIWVVVDRLTKVAHFIPVNTTYSGARLAELYLSRIVCLHGVPKRIISDRGSQFTSRFWEQLHDYLDSKLRFSTAYHPQTDGQTERTNQILEDMLRACAIRYDRTGWDKSPPYAEFSYNNSYQADPKKSPFEAPYGRRCGTPLFWNQTGEKQVFGPDLIRDAEQQIKMVRENLRVAQSRQKSYADVRRRDLTFKVGDFVYLKVSPMRGIRRFNMKGKLAPRYIGPFKIVERKGEVAYKLELPSNLSGIHNVFHVSQLKKCLRVPKEQAPLEGLDVQEDLTYTEHPVKILETSERVTRNRRIKMCRVQWKHHTEDEATWEREEELRATYPGLFASHL</sequence>
<accession>A0AAQ3TLX8</accession>
<keyword evidence="2" id="KW-0808">Transferase</keyword>
<keyword evidence="4" id="KW-0540">Nuclease</keyword>
<dbReference type="Pfam" id="PF00078">
    <property type="entry name" value="RVT_1"/>
    <property type="match status" value="1"/>
</dbReference>
<evidence type="ECO:0000256" key="3">
    <source>
        <dbReference type="ARBA" id="ARBA00022695"/>
    </source>
</evidence>
<dbReference type="GO" id="GO:0004190">
    <property type="term" value="F:aspartic-type endopeptidase activity"/>
    <property type="evidence" value="ECO:0007669"/>
    <property type="project" value="UniProtKB-KW"/>
</dbReference>
<dbReference type="Pfam" id="PF03732">
    <property type="entry name" value="Retrotrans_gag"/>
    <property type="match status" value="1"/>
</dbReference>
<dbReference type="Gene3D" id="3.30.420.10">
    <property type="entry name" value="Ribonuclease H-like superfamily/Ribonuclease H"/>
    <property type="match status" value="1"/>
</dbReference>
<dbReference type="GO" id="GO:0006310">
    <property type="term" value="P:DNA recombination"/>
    <property type="evidence" value="ECO:0007669"/>
    <property type="project" value="UniProtKB-KW"/>
</dbReference>
<dbReference type="GO" id="GO:0003677">
    <property type="term" value="F:DNA binding"/>
    <property type="evidence" value="ECO:0007669"/>
    <property type="project" value="UniProtKB-KW"/>
</dbReference>
<keyword evidence="8" id="KW-0378">Hydrolase</keyword>
<evidence type="ECO:0000256" key="5">
    <source>
        <dbReference type="ARBA" id="ARBA00022723"/>
    </source>
</evidence>
<evidence type="ECO:0000256" key="7">
    <source>
        <dbReference type="ARBA" id="ARBA00022759"/>
    </source>
</evidence>
<evidence type="ECO:0000313" key="19">
    <source>
        <dbReference type="EMBL" id="WVZ75588.1"/>
    </source>
</evidence>
<dbReference type="CDD" id="cd01647">
    <property type="entry name" value="RT_LTR"/>
    <property type="match status" value="1"/>
</dbReference>
<dbReference type="GO" id="GO:0046872">
    <property type="term" value="F:metal ion binding"/>
    <property type="evidence" value="ECO:0007669"/>
    <property type="project" value="UniProtKB-KW"/>
</dbReference>
<evidence type="ECO:0000256" key="1">
    <source>
        <dbReference type="ARBA" id="ARBA00022670"/>
    </source>
</evidence>
<dbReference type="PANTHER" id="PTHR37984">
    <property type="entry name" value="PROTEIN CBG26694"/>
    <property type="match status" value="1"/>
</dbReference>
<evidence type="ECO:0000256" key="2">
    <source>
        <dbReference type="ARBA" id="ARBA00022679"/>
    </source>
</evidence>
<dbReference type="PROSITE" id="PS00141">
    <property type="entry name" value="ASP_PROTEASE"/>
    <property type="match status" value="1"/>
</dbReference>
<keyword evidence="15" id="KW-0233">DNA recombination</keyword>
<dbReference type="FunFam" id="3.30.70.270:FF:000020">
    <property type="entry name" value="Transposon Tf2-6 polyprotein-like Protein"/>
    <property type="match status" value="1"/>
</dbReference>
<dbReference type="Gene3D" id="2.40.70.10">
    <property type="entry name" value="Acid Proteases"/>
    <property type="match status" value="1"/>
</dbReference>
<evidence type="ECO:0000256" key="8">
    <source>
        <dbReference type="ARBA" id="ARBA00022801"/>
    </source>
</evidence>
<organism evidence="19 20">
    <name type="scientific">Paspalum notatum var. saurae</name>
    <dbReference type="NCBI Taxonomy" id="547442"/>
    <lineage>
        <taxon>Eukaryota</taxon>
        <taxon>Viridiplantae</taxon>
        <taxon>Streptophyta</taxon>
        <taxon>Embryophyta</taxon>
        <taxon>Tracheophyta</taxon>
        <taxon>Spermatophyta</taxon>
        <taxon>Magnoliopsida</taxon>
        <taxon>Liliopsida</taxon>
        <taxon>Poales</taxon>
        <taxon>Poaceae</taxon>
        <taxon>PACMAD clade</taxon>
        <taxon>Panicoideae</taxon>
        <taxon>Andropogonodae</taxon>
        <taxon>Paspaleae</taxon>
        <taxon>Paspalinae</taxon>
        <taxon>Paspalum</taxon>
    </lineage>
</organism>
<feature type="region of interest" description="Disordered" evidence="17">
    <location>
        <begin position="227"/>
        <end position="260"/>
    </location>
</feature>
<dbReference type="Pfam" id="PF24626">
    <property type="entry name" value="SH3_Tf2-1"/>
    <property type="match status" value="1"/>
</dbReference>
<proteinExistence type="predicted"/>
<evidence type="ECO:0000259" key="18">
    <source>
        <dbReference type="PROSITE" id="PS50994"/>
    </source>
</evidence>
<evidence type="ECO:0000256" key="12">
    <source>
        <dbReference type="ARBA" id="ARBA00022918"/>
    </source>
</evidence>
<feature type="region of interest" description="Disordered" evidence="17">
    <location>
        <begin position="1"/>
        <end position="99"/>
    </location>
</feature>
<protein>
    <recommendedName>
        <fullName evidence="18">Integrase catalytic domain-containing protein</fullName>
    </recommendedName>
</protein>
<keyword evidence="12" id="KW-0695">RNA-directed DNA polymerase</keyword>
<feature type="compositionally biased region" description="Polar residues" evidence="17">
    <location>
        <begin position="495"/>
        <end position="510"/>
    </location>
</feature>
<dbReference type="EMBL" id="CP144749">
    <property type="protein sequence ID" value="WVZ75588.1"/>
    <property type="molecule type" value="Genomic_DNA"/>
</dbReference>
<feature type="domain" description="Integrase catalytic" evidence="18">
    <location>
        <begin position="1065"/>
        <end position="1229"/>
    </location>
</feature>
<dbReference type="Pfam" id="PF17921">
    <property type="entry name" value="Integrase_H2C2"/>
    <property type="match status" value="1"/>
</dbReference>
<keyword evidence="3" id="KW-0548">Nucleotidyltransferase</keyword>
<evidence type="ECO:0000256" key="13">
    <source>
        <dbReference type="ARBA" id="ARBA00022932"/>
    </source>
</evidence>
<reference evidence="19 20" key="1">
    <citation type="submission" date="2024-02" db="EMBL/GenBank/DDBJ databases">
        <title>High-quality chromosome-scale genome assembly of Pensacola bahiagrass (Paspalum notatum Flugge var. saurae).</title>
        <authorList>
            <person name="Vega J.M."/>
            <person name="Podio M."/>
            <person name="Orjuela J."/>
            <person name="Siena L.A."/>
            <person name="Pessino S.C."/>
            <person name="Combes M.C."/>
            <person name="Mariac C."/>
            <person name="Albertini E."/>
            <person name="Pupilli F."/>
            <person name="Ortiz J.P.A."/>
            <person name="Leblanc O."/>
        </authorList>
    </citation>
    <scope>NUCLEOTIDE SEQUENCE [LARGE SCALE GENOMIC DNA]</scope>
    <source>
        <strain evidence="19">R1</strain>
        <tissue evidence="19">Leaf</tissue>
    </source>
</reference>
<dbReference type="GO" id="GO:0003723">
    <property type="term" value="F:RNA binding"/>
    <property type="evidence" value="ECO:0007669"/>
    <property type="project" value="UniProtKB-KW"/>
</dbReference>
<dbReference type="Pfam" id="PF17919">
    <property type="entry name" value="RT_RNaseH_2"/>
    <property type="match status" value="1"/>
</dbReference>
<dbReference type="InterPro" id="IPR056924">
    <property type="entry name" value="SH3_Tf2-1"/>
</dbReference>
<keyword evidence="11" id="KW-0229">DNA integration</keyword>
<dbReference type="Gene3D" id="3.30.70.270">
    <property type="match status" value="2"/>
</dbReference>
<dbReference type="InterPro" id="IPR001584">
    <property type="entry name" value="Integrase_cat-core"/>
</dbReference>
<feature type="compositionally biased region" description="Low complexity" evidence="17">
    <location>
        <begin position="511"/>
        <end position="537"/>
    </location>
</feature>
<keyword evidence="1" id="KW-0645">Protease</keyword>
<keyword evidence="7" id="KW-0255">Endonuclease</keyword>
<keyword evidence="6" id="KW-0064">Aspartyl protease</keyword>
<feature type="compositionally biased region" description="Polar residues" evidence="17">
    <location>
        <begin position="443"/>
        <end position="452"/>
    </location>
</feature>
<dbReference type="Pfam" id="PF08284">
    <property type="entry name" value="RVP_2"/>
    <property type="match status" value="1"/>
</dbReference>
<dbReference type="InterPro" id="IPR001969">
    <property type="entry name" value="Aspartic_peptidase_AS"/>
</dbReference>
<dbReference type="GO" id="GO:0003964">
    <property type="term" value="F:RNA-directed DNA polymerase activity"/>
    <property type="evidence" value="ECO:0007669"/>
    <property type="project" value="UniProtKB-KW"/>
</dbReference>
<gene>
    <name evidence="19" type="ORF">U9M48_023627</name>
</gene>
<dbReference type="FunFam" id="3.30.70.270:FF:000003">
    <property type="entry name" value="Transposon Ty3-G Gag-Pol polyprotein"/>
    <property type="match status" value="1"/>
</dbReference>
<evidence type="ECO:0000256" key="16">
    <source>
        <dbReference type="ARBA" id="ARBA00023268"/>
    </source>
</evidence>
<evidence type="ECO:0000256" key="15">
    <source>
        <dbReference type="ARBA" id="ARBA00023172"/>
    </source>
</evidence>
<dbReference type="Proteomes" id="UP001341281">
    <property type="component" value="Chromosome 05"/>
</dbReference>
<dbReference type="InterPro" id="IPR043502">
    <property type="entry name" value="DNA/RNA_pol_sf"/>
</dbReference>
<name>A0AAQ3TLX8_PASNO</name>
<keyword evidence="9" id="KW-0460">Magnesium</keyword>
<feature type="compositionally biased region" description="Low complexity" evidence="17">
    <location>
        <begin position="235"/>
        <end position="244"/>
    </location>
</feature>
<evidence type="ECO:0000256" key="9">
    <source>
        <dbReference type="ARBA" id="ARBA00022842"/>
    </source>
</evidence>
<dbReference type="InterPro" id="IPR050951">
    <property type="entry name" value="Retrovirus_Pol_polyprotein"/>
</dbReference>
<dbReference type="PROSITE" id="PS50994">
    <property type="entry name" value="INTEGRASE"/>
    <property type="match status" value="1"/>
</dbReference>
<evidence type="ECO:0000256" key="17">
    <source>
        <dbReference type="SAM" id="MobiDB-lite"/>
    </source>
</evidence>
<evidence type="ECO:0000256" key="10">
    <source>
        <dbReference type="ARBA" id="ARBA00022884"/>
    </source>
</evidence>
<dbReference type="PANTHER" id="PTHR37984:SF5">
    <property type="entry name" value="PROTEIN NYNRIN-LIKE"/>
    <property type="match status" value="1"/>
</dbReference>
<evidence type="ECO:0000256" key="4">
    <source>
        <dbReference type="ARBA" id="ARBA00022722"/>
    </source>
</evidence>
<dbReference type="CDD" id="cd09274">
    <property type="entry name" value="RNase_HI_RT_Ty3"/>
    <property type="match status" value="1"/>
</dbReference>
<keyword evidence="16" id="KW-0511">Multifunctional enzyme</keyword>
<evidence type="ECO:0000313" key="20">
    <source>
        <dbReference type="Proteomes" id="UP001341281"/>
    </source>
</evidence>
<keyword evidence="10" id="KW-0694">RNA-binding</keyword>
<feature type="compositionally biased region" description="Pro residues" evidence="17">
    <location>
        <begin position="50"/>
        <end position="86"/>
    </location>
</feature>
<dbReference type="InterPro" id="IPR041577">
    <property type="entry name" value="RT_RNaseH_2"/>
</dbReference>
<feature type="compositionally biased region" description="Acidic residues" evidence="17">
    <location>
        <begin position="20"/>
        <end position="29"/>
    </location>
</feature>
<dbReference type="InterPro" id="IPR012337">
    <property type="entry name" value="RNaseH-like_sf"/>
</dbReference>
<dbReference type="GO" id="GO:0006508">
    <property type="term" value="P:proteolysis"/>
    <property type="evidence" value="ECO:0007669"/>
    <property type="project" value="UniProtKB-KW"/>
</dbReference>
<dbReference type="GO" id="GO:0004519">
    <property type="term" value="F:endonuclease activity"/>
    <property type="evidence" value="ECO:0007669"/>
    <property type="project" value="UniProtKB-KW"/>
</dbReference>
<keyword evidence="13" id="KW-0239">DNA-directed DNA polymerase</keyword>
<keyword evidence="20" id="KW-1185">Reference proteome</keyword>
<dbReference type="FunFam" id="3.10.20.370:FF:000001">
    <property type="entry name" value="Retrovirus-related Pol polyprotein from transposon 17.6-like protein"/>
    <property type="match status" value="1"/>
</dbReference>
<evidence type="ECO:0000256" key="11">
    <source>
        <dbReference type="ARBA" id="ARBA00022908"/>
    </source>
</evidence>
<dbReference type="SUPFAM" id="SSF53098">
    <property type="entry name" value="Ribonuclease H-like"/>
    <property type="match status" value="1"/>
</dbReference>
<dbReference type="InterPro" id="IPR043128">
    <property type="entry name" value="Rev_trsase/Diguanyl_cyclase"/>
</dbReference>
<feature type="region of interest" description="Disordered" evidence="17">
    <location>
        <begin position="436"/>
        <end position="542"/>
    </location>
</feature>
<dbReference type="InterPro" id="IPR036397">
    <property type="entry name" value="RNaseH_sf"/>
</dbReference>